<keyword evidence="4 10" id="KW-0808">Transferase</keyword>
<evidence type="ECO:0000256" key="4">
    <source>
        <dbReference type="ARBA" id="ARBA00022679"/>
    </source>
</evidence>
<dbReference type="PANTHER" id="PTHR13847">
    <property type="entry name" value="SARCOSINE DEHYDROGENASE-RELATED"/>
    <property type="match status" value="1"/>
</dbReference>
<evidence type="ECO:0000259" key="12">
    <source>
        <dbReference type="Pfam" id="PF01266"/>
    </source>
</evidence>
<evidence type="ECO:0000313" key="15">
    <source>
        <dbReference type="Proteomes" id="UP001172778"/>
    </source>
</evidence>
<dbReference type="InterPro" id="IPR047785">
    <property type="entry name" value="tRNA_MNMC2"/>
</dbReference>
<evidence type="ECO:0000256" key="8">
    <source>
        <dbReference type="ARBA" id="ARBA00023002"/>
    </source>
</evidence>
<dbReference type="InterPro" id="IPR036188">
    <property type="entry name" value="FAD/NAD-bd_sf"/>
</dbReference>
<keyword evidence="9 10" id="KW-0511">Multifunctional enzyme</keyword>
<dbReference type="NCBIfam" id="NF002481">
    <property type="entry name" value="PRK01747.1-2"/>
    <property type="match status" value="1"/>
</dbReference>
<keyword evidence="1 10" id="KW-0963">Cytoplasm</keyword>
<evidence type="ECO:0000259" key="13">
    <source>
        <dbReference type="Pfam" id="PF05430"/>
    </source>
</evidence>
<dbReference type="Gene3D" id="3.40.50.150">
    <property type="entry name" value="Vaccinia Virus protein VP39"/>
    <property type="match status" value="1"/>
</dbReference>
<keyword evidence="5 10" id="KW-0949">S-adenosyl-L-methionine</keyword>
<dbReference type="InterPro" id="IPR008471">
    <property type="entry name" value="MnmC-like_methylTransf"/>
</dbReference>
<dbReference type="Pfam" id="PF05430">
    <property type="entry name" value="Methyltransf_30"/>
    <property type="match status" value="1"/>
</dbReference>
<comment type="similarity">
    <text evidence="10">In the N-terminal section; belongs to the methyltransferase superfamily. tRNA (mnm(5)s(2)U34)-methyltransferase family.</text>
</comment>
<keyword evidence="8 10" id="KW-0560">Oxidoreductase</keyword>
<feature type="region of interest" description="FAD-dependent cmnm(5)s(2)U34 oxidoreductase" evidence="10">
    <location>
        <begin position="256"/>
        <end position="641"/>
    </location>
</feature>
<keyword evidence="7 10" id="KW-0274">FAD</keyword>
<evidence type="ECO:0000256" key="9">
    <source>
        <dbReference type="ARBA" id="ARBA00023268"/>
    </source>
</evidence>
<dbReference type="NCBIfam" id="TIGR03197">
    <property type="entry name" value="MnmC_Cterm"/>
    <property type="match status" value="1"/>
</dbReference>
<dbReference type="InterPro" id="IPR017610">
    <property type="entry name" value="tRNA_S-uridine_synth_MnmC_C"/>
</dbReference>
<keyword evidence="2 10" id="KW-0489">Methyltransferase</keyword>
<gene>
    <name evidence="10 14" type="primary">mnmC</name>
    <name evidence="14" type="ORF">PZA18_17450</name>
</gene>
<dbReference type="Pfam" id="PF01266">
    <property type="entry name" value="DAO"/>
    <property type="match status" value="1"/>
</dbReference>
<dbReference type="EC" id="2.1.1.61" evidence="10"/>
<feature type="region of interest" description="Disordered" evidence="11">
    <location>
        <begin position="225"/>
        <end position="250"/>
    </location>
</feature>
<evidence type="ECO:0000256" key="6">
    <source>
        <dbReference type="ARBA" id="ARBA00022694"/>
    </source>
</evidence>
<feature type="domain" description="FAD dependent oxidoreductase" evidence="12">
    <location>
        <begin position="253"/>
        <end position="611"/>
    </location>
</feature>
<evidence type="ECO:0000256" key="11">
    <source>
        <dbReference type="SAM" id="MobiDB-lite"/>
    </source>
</evidence>
<evidence type="ECO:0000256" key="3">
    <source>
        <dbReference type="ARBA" id="ARBA00022630"/>
    </source>
</evidence>
<name>A0ABT7E0J6_9NEIS</name>
<feature type="region of interest" description="tRNA (mnm(5)s(2)U34)-methyltransferase" evidence="10">
    <location>
        <begin position="1"/>
        <end position="234"/>
    </location>
</feature>
<comment type="cofactor">
    <cofactor evidence="10">
        <name>FAD</name>
        <dbReference type="ChEBI" id="CHEBI:57692"/>
    </cofactor>
</comment>
<evidence type="ECO:0000256" key="7">
    <source>
        <dbReference type="ARBA" id="ARBA00022827"/>
    </source>
</evidence>
<comment type="subcellular location">
    <subcellularLocation>
        <location evidence="10">Cytoplasm</location>
    </subcellularLocation>
</comment>
<proteinExistence type="inferred from homology"/>
<dbReference type="SUPFAM" id="SSF54373">
    <property type="entry name" value="FAD-linked reductases, C-terminal domain"/>
    <property type="match status" value="1"/>
</dbReference>
<dbReference type="EC" id="1.5.-.-" evidence="10"/>
<reference evidence="14" key="1">
    <citation type="submission" date="2023-03" db="EMBL/GenBank/DDBJ databases">
        <title>Chitinimonas shenzhenensis gen. nov., sp. nov., a novel member of family Burkholderiaceae isolated from activated sludge collected in Shen Zhen, China.</title>
        <authorList>
            <person name="Wang X."/>
        </authorList>
    </citation>
    <scope>NUCLEOTIDE SEQUENCE</scope>
    <source>
        <strain evidence="14">DQS-5</strain>
    </source>
</reference>
<feature type="domain" description="MnmC-like methyltransferase" evidence="13">
    <location>
        <begin position="111"/>
        <end position="232"/>
    </location>
</feature>
<keyword evidence="15" id="KW-1185">Reference proteome</keyword>
<dbReference type="RefSeq" id="WP_284102155.1">
    <property type="nucleotide sequence ID" value="NZ_JARRAF010000025.1"/>
</dbReference>
<dbReference type="EMBL" id="JARRAF010000025">
    <property type="protein sequence ID" value="MDK2125842.1"/>
    <property type="molecule type" value="Genomic_DNA"/>
</dbReference>
<dbReference type="HAMAP" id="MF_01102">
    <property type="entry name" value="MnmC"/>
    <property type="match status" value="1"/>
</dbReference>
<evidence type="ECO:0000256" key="2">
    <source>
        <dbReference type="ARBA" id="ARBA00022603"/>
    </source>
</evidence>
<keyword evidence="6 10" id="KW-0819">tRNA processing</keyword>
<protein>
    <recommendedName>
        <fullName evidence="10">tRNA 5-methylaminomethyl-2-thiouridine biosynthesis bifunctional protein MnmC</fullName>
        <shortName evidence="10">tRNA mnm(5)s(2)U biosynthesis bifunctional protein</shortName>
    </recommendedName>
    <domain>
        <recommendedName>
            <fullName evidence="10">tRNA (mnm(5)s(2)U34)-methyltransferase</fullName>
            <ecNumber evidence="10">2.1.1.61</ecNumber>
        </recommendedName>
    </domain>
    <domain>
        <recommendedName>
            <fullName evidence="10">FAD-dependent cmnm(5)s(2)U34 oxidoreductase</fullName>
            <ecNumber evidence="10">1.5.-.-</ecNumber>
        </recommendedName>
    </domain>
</protein>
<dbReference type="InterPro" id="IPR006076">
    <property type="entry name" value="FAD-dep_OxRdtase"/>
</dbReference>
<comment type="function">
    <text evidence="10">Catalyzes the last two steps in the biosynthesis of 5-methylaminomethyl-2-thiouridine (mnm(5)s(2)U) at the wobble position (U34) in tRNA. Catalyzes the FAD-dependent demodification of cmnm(5)s(2)U34 to nm(5)s(2)U34, followed by the transfer of a methyl group from S-adenosyl-L-methionine to nm(5)s(2)U34, to form mnm(5)s(2)U34.</text>
</comment>
<dbReference type="Gene3D" id="3.50.50.60">
    <property type="entry name" value="FAD/NAD(P)-binding domain"/>
    <property type="match status" value="1"/>
</dbReference>
<keyword evidence="3 10" id="KW-0285">Flavoprotein</keyword>
<dbReference type="Proteomes" id="UP001172778">
    <property type="component" value="Unassembled WGS sequence"/>
</dbReference>
<dbReference type="InterPro" id="IPR029063">
    <property type="entry name" value="SAM-dependent_MTases_sf"/>
</dbReference>
<organism evidence="14 15">
    <name type="scientific">Parachitinimonas caeni</name>
    <dbReference type="NCBI Taxonomy" id="3031301"/>
    <lineage>
        <taxon>Bacteria</taxon>
        <taxon>Pseudomonadati</taxon>
        <taxon>Pseudomonadota</taxon>
        <taxon>Betaproteobacteria</taxon>
        <taxon>Neisseriales</taxon>
        <taxon>Chitinibacteraceae</taxon>
        <taxon>Parachitinimonas</taxon>
    </lineage>
</organism>
<evidence type="ECO:0000256" key="10">
    <source>
        <dbReference type="HAMAP-Rule" id="MF_01102"/>
    </source>
</evidence>
<dbReference type="SUPFAM" id="SSF51905">
    <property type="entry name" value="FAD/NAD(P)-binding domain"/>
    <property type="match status" value="1"/>
</dbReference>
<dbReference type="NCBIfam" id="NF002483">
    <property type="entry name" value="PRK01747.1-4"/>
    <property type="match status" value="1"/>
</dbReference>
<comment type="catalytic activity">
    <reaction evidence="10">
        <text>5-aminomethyl-2-thiouridine(34) in tRNA + S-adenosyl-L-methionine = 5-methylaminomethyl-2-thiouridine(34) in tRNA + S-adenosyl-L-homocysteine + H(+)</text>
        <dbReference type="Rhea" id="RHEA:19569"/>
        <dbReference type="Rhea" id="RHEA-COMP:10195"/>
        <dbReference type="Rhea" id="RHEA-COMP:10197"/>
        <dbReference type="ChEBI" id="CHEBI:15378"/>
        <dbReference type="ChEBI" id="CHEBI:57856"/>
        <dbReference type="ChEBI" id="CHEBI:59789"/>
        <dbReference type="ChEBI" id="CHEBI:74454"/>
        <dbReference type="ChEBI" id="CHEBI:74455"/>
        <dbReference type="EC" id="2.1.1.61"/>
    </reaction>
</comment>
<dbReference type="PANTHER" id="PTHR13847:SF283">
    <property type="entry name" value="TRNA 5-METHYLAMINOMETHYL-2-THIOURIDINE BIOSYNTHESIS BIFUNCTIONAL PROTEIN MNMC"/>
    <property type="match status" value="1"/>
</dbReference>
<sequence length="641" mass="69186">MSYTPITPARLAWAADGTPFSEAFGDVYHSVDGGLGQARAVFLGGNGLPDRWAGRAGFTILETGFGLGLNFMATWQAWREHAEPDAVLHFVSIEKFPFVRADLAILHQRWPELAELSAELLAQWPEPVAGLHRLHLAGGRVCLTLAFGDVEQILPKLVLQADALFLDGFAPAKNPDMWSASLARSVSRLVAEEATLATYTVASAVRQALHDVGFVTEKMPGYGRKRDRLQGRYAPQRRTPPGQRPSASRERRAIVIGAGLAGTAACARLAARGWQIALIDRQPGPAMETSGNLAGIFMPVLTADDNLAARLSRAGLLYGLRAWPELEPHGLRWQRCGVFQIGKDDKHEAEQARAVGLLGLPESLVRYLDRDAARQLLDVSVTGGGWHFPGCGWLSPPTLCEARLRQCGAAITRHYATHAARLQRDGETWQVFDAEDRLIAEAPVVVVAAGGEAIELAPLMGLPLRRLRGQVSILPVPPVPALTQVVCREGYILPPIDGMNLIGASYDYGDLDPTLRHDSHAGNLYRLNRLIAGAGEGIDPAGLAGRVGFRCVAKDRLPMVGPVPDFAALQTADPARSTLANLPRQAGLYALLGLASRGVVWSQLAGELLAAQICSEALPMESDLVNAIDPARFWLREARTS</sequence>
<comment type="similarity">
    <text evidence="10">In the C-terminal section; belongs to the DAO family.</text>
</comment>
<evidence type="ECO:0000256" key="5">
    <source>
        <dbReference type="ARBA" id="ARBA00022691"/>
    </source>
</evidence>
<dbReference type="NCBIfam" id="NF033855">
    <property type="entry name" value="tRNA_MNMC2"/>
    <property type="match status" value="1"/>
</dbReference>
<evidence type="ECO:0000313" key="14">
    <source>
        <dbReference type="EMBL" id="MDK2125842.1"/>
    </source>
</evidence>
<dbReference type="InterPro" id="IPR023032">
    <property type="entry name" value="tRNA_MAMT_biosynth_bifunc_MnmC"/>
</dbReference>
<comment type="caution">
    <text evidence="14">The sequence shown here is derived from an EMBL/GenBank/DDBJ whole genome shotgun (WGS) entry which is preliminary data.</text>
</comment>
<accession>A0ABT7E0J6</accession>
<evidence type="ECO:0000256" key="1">
    <source>
        <dbReference type="ARBA" id="ARBA00022490"/>
    </source>
</evidence>
<dbReference type="Gene3D" id="3.30.9.10">
    <property type="entry name" value="D-Amino Acid Oxidase, subunit A, domain 2"/>
    <property type="match status" value="1"/>
</dbReference>